<comment type="caution">
    <text evidence="3">The sequence shown here is derived from an EMBL/GenBank/DDBJ whole genome shotgun (WGS) entry which is preliminary data.</text>
</comment>
<feature type="transmembrane region" description="Helical" evidence="2">
    <location>
        <begin position="6"/>
        <end position="27"/>
    </location>
</feature>
<keyword evidence="2" id="KW-0472">Membrane</keyword>
<accession>A0A1Y1Y030</accession>
<feature type="region of interest" description="Disordered" evidence="1">
    <location>
        <begin position="35"/>
        <end position="61"/>
    </location>
</feature>
<feature type="compositionally biased region" description="Polar residues" evidence="1">
    <location>
        <begin position="46"/>
        <end position="61"/>
    </location>
</feature>
<evidence type="ECO:0000256" key="2">
    <source>
        <dbReference type="SAM" id="Phobius"/>
    </source>
</evidence>
<feature type="non-terminal residue" evidence="3">
    <location>
        <position position="222"/>
    </location>
</feature>
<proteinExistence type="predicted"/>
<keyword evidence="2" id="KW-0812">Transmembrane</keyword>
<dbReference type="AlphaFoldDB" id="A0A1Y1Y030"/>
<evidence type="ECO:0000313" key="3">
    <source>
        <dbReference type="EMBL" id="ORX91361.1"/>
    </source>
</evidence>
<dbReference type="InParanoid" id="A0A1Y1Y030"/>
<keyword evidence="4" id="KW-1185">Reference proteome</keyword>
<evidence type="ECO:0000313" key="4">
    <source>
        <dbReference type="Proteomes" id="UP000193498"/>
    </source>
</evidence>
<name>A0A1Y1Y030_9FUNG</name>
<organism evidence="3 4">
    <name type="scientific">Basidiobolus meristosporus CBS 931.73</name>
    <dbReference type="NCBI Taxonomy" id="1314790"/>
    <lineage>
        <taxon>Eukaryota</taxon>
        <taxon>Fungi</taxon>
        <taxon>Fungi incertae sedis</taxon>
        <taxon>Zoopagomycota</taxon>
        <taxon>Entomophthoromycotina</taxon>
        <taxon>Basidiobolomycetes</taxon>
        <taxon>Basidiobolales</taxon>
        <taxon>Basidiobolaceae</taxon>
        <taxon>Basidiobolus</taxon>
    </lineage>
</organism>
<gene>
    <name evidence="3" type="ORF">K493DRAFT_317301</name>
</gene>
<dbReference type="EMBL" id="MCFE01000324">
    <property type="protein sequence ID" value="ORX91361.1"/>
    <property type="molecule type" value="Genomic_DNA"/>
</dbReference>
<evidence type="ECO:0000256" key="1">
    <source>
        <dbReference type="SAM" id="MobiDB-lite"/>
    </source>
</evidence>
<dbReference type="Proteomes" id="UP000193498">
    <property type="component" value="Unassembled WGS sequence"/>
</dbReference>
<protein>
    <submittedName>
        <fullName evidence="3">Uncharacterized protein</fullName>
    </submittedName>
</protein>
<reference evidence="3 4" key="1">
    <citation type="submission" date="2016-07" db="EMBL/GenBank/DDBJ databases">
        <title>Pervasive Adenine N6-methylation of Active Genes in Fungi.</title>
        <authorList>
            <consortium name="DOE Joint Genome Institute"/>
            <person name="Mondo S.J."/>
            <person name="Dannebaum R.O."/>
            <person name="Kuo R.C."/>
            <person name="Labutti K."/>
            <person name="Haridas S."/>
            <person name="Kuo A."/>
            <person name="Salamov A."/>
            <person name="Ahrendt S.R."/>
            <person name="Lipzen A."/>
            <person name="Sullivan W."/>
            <person name="Andreopoulos W.B."/>
            <person name="Clum A."/>
            <person name="Lindquist E."/>
            <person name="Daum C."/>
            <person name="Ramamoorthy G.K."/>
            <person name="Gryganskyi A."/>
            <person name="Culley D."/>
            <person name="Magnuson J.K."/>
            <person name="James T.Y."/>
            <person name="O'Malley M.A."/>
            <person name="Stajich J.E."/>
            <person name="Spatafora J.W."/>
            <person name="Visel A."/>
            <person name="Grigoriev I.V."/>
        </authorList>
    </citation>
    <scope>NUCLEOTIDE SEQUENCE [LARGE SCALE GENOMIC DNA]</scope>
    <source>
        <strain evidence="3 4">CBS 931.73</strain>
    </source>
</reference>
<sequence>MPVWAVILIILGPFFLLFICSCCCTAWKKRNRTPRQRPSLRLHSVGSHTNESLPVGSHTNESLPAYTVDHENDSIPPTLPPPVYVNVLPDTSPNHHYSTNNATRKQFEAGLRFSQDFPPSISPPSLEELNFLGYYKHLALSHWLISPLLDDYVSTTSSKTSHTQASIRFHPQGNDLSIQTQLPLPASITDALLRDTICQDSEHPLESITSISYFEVTILAKP</sequence>
<keyword evidence="2" id="KW-1133">Transmembrane helix</keyword>